<evidence type="ECO:0000256" key="3">
    <source>
        <dbReference type="ARBA" id="ARBA00004174"/>
    </source>
</evidence>
<evidence type="ECO:0000256" key="9">
    <source>
        <dbReference type="ARBA" id="ARBA00022848"/>
    </source>
</evidence>
<gene>
    <name evidence="17" type="ORF">DIATSA_LOCUS12451</name>
</gene>
<evidence type="ECO:0000256" key="16">
    <source>
        <dbReference type="SAM" id="Phobius"/>
    </source>
</evidence>
<comment type="similarity">
    <text evidence="5 15">Belongs to the cytochrome P450 family.</text>
</comment>
<feature type="transmembrane region" description="Helical" evidence="16">
    <location>
        <begin position="38"/>
        <end position="57"/>
    </location>
</feature>
<evidence type="ECO:0000256" key="15">
    <source>
        <dbReference type="RuleBase" id="RU000461"/>
    </source>
</evidence>
<keyword evidence="7 14" id="KW-0479">Metal-binding</keyword>
<dbReference type="InterPro" id="IPR017972">
    <property type="entry name" value="Cyt_P450_CS"/>
</dbReference>
<name>A0A9N9RFG0_9NEOP</name>
<keyword evidence="16" id="KW-0812">Transmembrane</keyword>
<dbReference type="SUPFAM" id="SSF48264">
    <property type="entry name" value="Cytochrome P450"/>
    <property type="match status" value="1"/>
</dbReference>
<comment type="function">
    <text evidence="2">May be involved in the metabolism of insect hormones and in the breakdown of synthetic insecticides.</text>
</comment>
<evidence type="ECO:0000256" key="7">
    <source>
        <dbReference type="ARBA" id="ARBA00022723"/>
    </source>
</evidence>
<dbReference type="GO" id="GO:0016712">
    <property type="term" value="F:oxidoreductase activity, acting on paired donors, with incorporation or reduction of molecular oxygen, reduced flavin or flavoprotein as one donor, and incorporation of one atom of oxygen"/>
    <property type="evidence" value="ECO:0007669"/>
    <property type="project" value="TreeGrafter"/>
</dbReference>
<dbReference type="GO" id="GO:0005789">
    <property type="term" value="C:endoplasmic reticulum membrane"/>
    <property type="evidence" value="ECO:0007669"/>
    <property type="project" value="UniProtKB-SubCell"/>
</dbReference>
<dbReference type="AlphaFoldDB" id="A0A9N9RFG0"/>
<protein>
    <recommendedName>
        <fullName evidence="19">Cytochrome P450</fullName>
    </recommendedName>
</protein>
<dbReference type="PRINTS" id="PR00463">
    <property type="entry name" value="EP450I"/>
</dbReference>
<dbReference type="Gene3D" id="1.10.630.10">
    <property type="entry name" value="Cytochrome P450"/>
    <property type="match status" value="1"/>
</dbReference>
<evidence type="ECO:0000256" key="12">
    <source>
        <dbReference type="ARBA" id="ARBA00023033"/>
    </source>
</evidence>
<evidence type="ECO:0000313" key="17">
    <source>
        <dbReference type="EMBL" id="CAG9795151.1"/>
    </source>
</evidence>
<keyword evidence="8" id="KW-0256">Endoplasmic reticulum</keyword>
<reference evidence="17" key="2">
    <citation type="submission" date="2022-10" db="EMBL/GenBank/DDBJ databases">
        <authorList>
            <consortium name="ENA_rothamsted_submissions"/>
            <consortium name="culmorum"/>
            <person name="King R."/>
        </authorList>
    </citation>
    <scope>NUCLEOTIDE SEQUENCE</scope>
</reference>
<feature type="binding site" description="axial binding residue" evidence="14">
    <location>
        <position position="454"/>
    </location>
    <ligand>
        <name>heme</name>
        <dbReference type="ChEBI" id="CHEBI:30413"/>
    </ligand>
    <ligandPart>
        <name>Fe</name>
        <dbReference type="ChEBI" id="CHEBI:18248"/>
    </ligandPart>
</feature>
<comment type="cofactor">
    <cofactor evidence="1 14">
        <name>heme</name>
        <dbReference type="ChEBI" id="CHEBI:30413"/>
    </cofactor>
</comment>
<keyword evidence="11 14" id="KW-0408">Iron</keyword>
<evidence type="ECO:0000256" key="4">
    <source>
        <dbReference type="ARBA" id="ARBA00004406"/>
    </source>
</evidence>
<keyword evidence="9" id="KW-0492">Microsome</keyword>
<keyword evidence="12 15" id="KW-0503">Monooxygenase</keyword>
<proteinExistence type="inferred from homology"/>
<feature type="transmembrane region" description="Helical" evidence="16">
    <location>
        <begin position="5"/>
        <end position="23"/>
    </location>
</feature>
<sequence>MIGIIILIAGITYFMVLFYKNAYKRMENFPPGPPSLPVYGAYWIVLLTEINNLAGAFRKLSKIYNTKIVGLNLGVYPTIVVNDSALIKKMLYTEEFDGRVDIILSRLRSYWKKLGIFFTDGYFWHTQRRFSLRYLRDFGFGRRDEGLETVVEGEIKEMIDMTINGPKYPAEKELVNGNLIYLPHYFAVPFINGMLHVYTKMTLPRSEYNTLWELAKHTLIFQRSSNDFGAALSLTPKIKDIFPNWSGYNSLRKGNQCLLDFFEKLVKRVIKTHDSTHDRHFLDMYVKRMKEELEKEGRSTFSEDQLVLICTDYMFPAASATEAVITMLIERLLLQPEIQEKIHEEIDRVVGRGRLPNLDDRKNMPYTEACLREMMRVEPLVPMGVPHRCTSDVKFNGYDIPENTIVSANYSILHMDKEIWGDPENFRPERFLTNGHLDVSKDKSLPFGAGRRLCAGETYARQTMFQVFAGFMQAFHVSTVDGKPLKKPAKRIQGIITTIPEFWISVTPRIYKDN</sequence>
<dbReference type="GO" id="GO:0006805">
    <property type="term" value="P:xenobiotic metabolic process"/>
    <property type="evidence" value="ECO:0007669"/>
    <property type="project" value="TreeGrafter"/>
</dbReference>
<keyword evidence="16" id="KW-1133">Transmembrane helix</keyword>
<dbReference type="OrthoDB" id="1103324at2759"/>
<keyword evidence="10 15" id="KW-0560">Oxidoreductase</keyword>
<evidence type="ECO:0000256" key="1">
    <source>
        <dbReference type="ARBA" id="ARBA00001971"/>
    </source>
</evidence>
<dbReference type="GO" id="GO:0006082">
    <property type="term" value="P:organic acid metabolic process"/>
    <property type="evidence" value="ECO:0007669"/>
    <property type="project" value="TreeGrafter"/>
</dbReference>
<evidence type="ECO:0000256" key="6">
    <source>
        <dbReference type="ARBA" id="ARBA00022617"/>
    </source>
</evidence>
<dbReference type="PRINTS" id="PR00385">
    <property type="entry name" value="P450"/>
</dbReference>
<evidence type="ECO:0000256" key="5">
    <source>
        <dbReference type="ARBA" id="ARBA00010617"/>
    </source>
</evidence>
<keyword evidence="6 14" id="KW-0349">Heme</keyword>
<evidence type="ECO:0000256" key="13">
    <source>
        <dbReference type="ARBA" id="ARBA00023136"/>
    </source>
</evidence>
<dbReference type="Proteomes" id="UP001153714">
    <property type="component" value="Chromosome 7"/>
</dbReference>
<dbReference type="Pfam" id="PF00067">
    <property type="entry name" value="p450"/>
    <property type="match status" value="1"/>
</dbReference>
<evidence type="ECO:0000256" key="2">
    <source>
        <dbReference type="ARBA" id="ARBA00003690"/>
    </source>
</evidence>
<dbReference type="InterPro" id="IPR002401">
    <property type="entry name" value="Cyt_P450_E_grp-I"/>
</dbReference>
<dbReference type="GO" id="GO:0008395">
    <property type="term" value="F:steroid hydroxylase activity"/>
    <property type="evidence" value="ECO:0007669"/>
    <property type="project" value="TreeGrafter"/>
</dbReference>
<dbReference type="EMBL" id="OU893338">
    <property type="protein sequence ID" value="CAG9795151.1"/>
    <property type="molecule type" value="Genomic_DNA"/>
</dbReference>
<evidence type="ECO:0000313" key="18">
    <source>
        <dbReference type="Proteomes" id="UP001153714"/>
    </source>
</evidence>
<dbReference type="InterPro" id="IPR036396">
    <property type="entry name" value="Cyt_P450_sf"/>
</dbReference>
<dbReference type="GO" id="GO:0020037">
    <property type="term" value="F:heme binding"/>
    <property type="evidence" value="ECO:0007669"/>
    <property type="project" value="InterPro"/>
</dbReference>
<accession>A0A9N9RFG0</accession>
<dbReference type="PANTHER" id="PTHR24300">
    <property type="entry name" value="CYTOCHROME P450 508A4-RELATED"/>
    <property type="match status" value="1"/>
</dbReference>
<dbReference type="PANTHER" id="PTHR24300:SF376">
    <property type="entry name" value="CYTOCHROME P450 15A1"/>
    <property type="match status" value="1"/>
</dbReference>
<comment type="subcellular location">
    <subcellularLocation>
        <location evidence="4">Endoplasmic reticulum membrane</location>
        <topology evidence="4">Peripheral membrane protein</topology>
    </subcellularLocation>
    <subcellularLocation>
        <location evidence="3">Microsome membrane</location>
        <topology evidence="3">Peripheral membrane protein</topology>
    </subcellularLocation>
</comment>
<keyword evidence="18" id="KW-1185">Reference proteome</keyword>
<evidence type="ECO:0000256" key="8">
    <source>
        <dbReference type="ARBA" id="ARBA00022824"/>
    </source>
</evidence>
<evidence type="ECO:0000256" key="14">
    <source>
        <dbReference type="PIRSR" id="PIRSR602401-1"/>
    </source>
</evidence>
<dbReference type="PROSITE" id="PS00086">
    <property type="entry name" value="CYTOCHROME_P450"/>
    <property type="match status" value="1"/>
</dbReference>
<evidence type="ECO:0000256" key="11">
    <source>
        <dbReference type="ARBA" id="ARBA00023004"/>
    </source>
</evidence>
<dbReference type="GO" id="GO:0005506">
    <property type="term" value="F:iron ion binding"/>
    <property type="evidence" value="ECO:0007669"/>
    <property type="project" value="InterPro"/>
</dbReference>
<reference evidence="17" key="1">
    <citation type="submission" date="2021-12" db="EMBL/GenBank/DDBJ databases">
        <authorList>
            <person name="King R."/>
        </authorList>
    </citation>
    <scope>NUCLEOTIDE SEQUENCE</scope>
</reference>
<dbReference type="InterPro" id="IPR001128">
    <property type="entry name" value="Cyt_P450"/>
</dbReference>
<dbReference type="FunFam" id="1.10.630.10:FF:000238">
    <property type="entry name" value="Cytochrome P450 2A6"/>
    <property type="match status" value="1"/>
</dbReference>
<evidence type="ECO:0008006" key="19">
    <source>
        <dbReference type="Google" id="ProtNLM"/>
    </source>
</evidence>
<evidence type="ECO:0000256" key="10">
    <source>
        <dbReference type="ARBA" id="ARBA00023002"/>
    </source>
</evidence>
<keyword evidence="13 16" id="KW-0472">Membrane</keyword>
<dbReference type="InterPro" id="IPR050182">
    <property type="entry name" value="Cytochrome_P450_fam2"/>
</dbReference>
<organism evidence="17 18">
    <name type="scientific">Diatraea saccharalis</name>
    <name type="common">sugarcane borer</name>
    <dbReference type="NCBI Taxonomy" id="40085"/>
    <lineage>
        <taxon>Eukaryota</taxon>
        <taxon>Metazoa</taxon>
        <taxon>Ecdysozoa</taxon>
        <taxon>Arthropoda</taxon>
        <taxon>Hexapoda</taxon>
        <taxon>Insecta</taxon>
        <taxon>Pterygota</taxon>
        <taxon>Neoptera</taxon>
        <taxon>Endopterygota</taxon>
        <taxon>Lepidoptera</taxon>
        <taxon>Glossata</taxon>
        <taxon>Ditrysia</taxon>
        <taxon>Pyraloidea</taxon>
        <taxon>Crambidae</taxon>
        <taxon>Crambinae</taxon>
        <taxon>Diatraea</taxon>
    </lineage>
</organism>